<geneLocation type="plasmid" evidence="1">
    <name>pNDM-Iz4b</name>
</geneLocation>
<name>A0A068F3N1_ACILW</name>
<dbReference type="EMBL" id="KM210086">
    <property type="protein sequence ID" value="AJP18081.1"/>
    <property type="molecule type" value="Genomic_DNA"/>
</dbReference>
<geneLocation type="plasmid" evidence="2">
    <name>pNDM-JN01</name>
</geneLocation>
<sequence>MIKSTKGKTRSTMIGNQNSVKEVVKEDRFQTRMNHEDKLKLIKFCKDNNLSQTDFLINSMVDKGILPESRRSVKTTDNT</sequence>
<keyword evidence="1" id="KW-0614">Plasmid</keyword>
<reference evidence="2" key="3">
    <citation type="journal article" date="2015" name="Antimicrob. Agents Chemother.">
        <title>A Novel New Delhi Metallo-?-Lactamase Variant, NDM-14, Isolated in a Chinese Hospital Possesses Increased Enzymatic Activity against Carbapenems.</title>
        <authorList>
            <person name="Zou D."/>
            <person name="Huang Y."/>
            <person name="Zhao X."/>
            <person name="Liu W."/>
            <person name="Dong D."/>
            <person name="Li H."/>
            <person name="Wang X."/>
            <person name="Huang S."/>
            <person name="Wei X."/>
            <person name="Yan X."/>
            <person name="Yang Z."/>
            <person name="Tong Y."/>
            <person name="Huang L."/>
            <person name="Yuan J."/>
        </authorList>
    </citation>
    <scope>NUCLEOTIDE SEQUENCE</scope>
    <source>
        <strain evidence="2">JN49-1</strain>
        <plasmid evidence="2">pNDM-JN01</plasmid>
    </source>
</reference>
<reference evidence="1" key="1">
    <citation type="submission" date="2014-03" db="EMBL/GenBank/DDBJ databases">
        <title>NDM-1-Producing Acinetobacter lwoffii of Companion Animal Origin in China.</title>
        <authorList>
            <person name="Sun Y."/>
            <person name="Ji X."/>
            <person name="Guo X."/>
            <person name="Liu J."/>
            <person name="Zhu L."/>
            <person name="Zhou W."/>
            <person name="Zhao X."/>
            <person name="Tong P."/>
            <person name="Xia L."/>
            <person name="Qian J."/>
            <person name="Liu Q."/>
            <person name="Xu L."/>
            <person name="Feng S."/>
        </authorList>
    </citation>
    <scope>NUCLEOTIDE SEQUENCE</scope>
    <source>
        <strain evidence="1">Iz4b</strain>
        <plasmid evidence="1">pNDM-Iz4b</plasmid>
    </source>
</reference>
<accession>A0A068F3N1</accession>
<dbReference type="GeneID" id="70094009"/>
<evidence type="ECO:0000313" key="1">
    <source>
        <dbReference type="EMBL" id="AID58565.1"/>
    </source>
</evidence>
<dbReference type="GeneID" id="66213477"/>
<dbReference type="RefSeq" id="WP_005000443.1">
    <property type="nucleotide sequence ID" value="NC_019268.1"/>
</dbReference>
<reference evidence="2" key="2">
    <citation type="submission" date="2014-07" db="EMBL/GenBank/DDBJ databases">
        <authorList>
            <person name="Zhou D."/>
            <person name="Huang Y."/>
            <person name="Yuan J."/>
            <person name="Meng X."/>
            <person name="Tong Y."/>
        </authorList>
    </citation>
    <scope>NUCLEOTIDE SEQUENCE</scope>
    <source>
        <strain evidence="2">JN49-1</strain>
        <plasmid evidence="2">pNDM-JN01</plasmid>
    </source>
</reference>
<evidence type="ECO:0000313" key="2">
    <source>
        <dbReference type="EMBL" id="AJP18081.1"/>
    </source>
</evidence>
<protein>
    <submittedName>
        <fullName evidence="1">Uncharacterized protein</fullName>
    </submittedName>
</protein>
<dbReference type="AlphaFoldDB" id="A0A068F3N1"/>
<dbReference type="EMBL" id="KJ547696">
    <property type="protein sequence ID" value="AID58565.1"/>
    <property type="molecule type" value="Genomic_DNA"/>
</dbReference>
<proteinExistence type="predicted"/>
<organism evidence="1">
    <name type="scientific">Acinetobacter lwoffii</name>
    <dbReference type="NCBI Taxonomy" id="28090"/>
    <lineage>
        <taxon>Bacteria</taxon>
        <taxon>Pseudomonadati</taxon>
        <taxon>Pseudomonadota</taxon>
        <taxon>Gammaproteobacteria</taxon>
        <taxon>Moraxellales</taxon>
        <taxon>Moraxellaceae</taxon>
        <taxon>Acinetobacter</taxon>
    </lineage>
</organism>